<comment type="caution">
    <text evidence="1">The sequence shown here is derived from an EMBL/GenBank/DDBJ whole genome shotgun (WGS) entry which is preliminary data.</text>
</comment>
<name>D6U8Y5_KTERA</name>
<dbReference type="AlphaFoldDB" id="D6U8Y5"/>
<reference evidence="1 2" key="1">
    <citation type="journal article" date="2011" name="Stand. Genomic Sci.">
        <title>Non-contiguous finished genome sequence and contextual data of the filamentous soil bacterium Ktedonobacter racemifer type strain (SOSP1-21).</title>
        <authorList>
            <person name="Chang Y.J."/>
            <person name="Land M."/>
            <person name="Hauser L."/>
            <person name="Chertkov O."/>
            <person name="Del Rio T.G."/>
            <person name="Nolan M."/>
            <person name="Copeland A."/>
            <person name="Tice H."/>
            <person name="Cheng J.F."/>
            <person name="Lucas S."/>
            <person name="Han C."/>
            <person name="Goodwin L."/>
            <person name="Pitluck S."/>
            <person name="Ivanova N."/>
            <person name="Ovchinikova G."/>
            <person name="Pati A."/>
            <person name="Chen A."/>
            <person name="Palaniappan K."/>
            <person name="Mavromatis K."/>
            <person name="Liolios K."/>
            <person name="Brettin T."/>
            <person name="Fiebig A."/>
            <person name="Rohde M."/>
            <person name="Abt B."/>
            <person name="Goker M."/>
            <person name="Detter J.C."/>
            <person name="Woyke T."/>
            <person name="Bristow J."/>
            <person name="Eisen J.A."/>
            <person name="Markowitz V."/>
            <person name="Hugenholtz P."/>
            <person name="Kyrpides N.C."/>
            <person name="Klenk H.P."/>
            <person name="Lapidus A."/>
        </authorList>
    </citation>
    <scope>NUCLEOTIDE SEQUENCE [LARGE SCALE GENOMIC DNA]</scope>
    <source>
        <strain evidence="2">DSM 44963</strain>
    </source>
</reference>
<evidence type="ECO:0000313" key="2">
    <source>
        <dbReference type="Proteomes" id="UP000004508"/>
    </source>
</evidence>
<organism evidence="1 2">
    <name type="scientific">Ktedonobacter racemifer DSM 44963</name>
    <dbReference type="NCBI Taxonomy" id="485913"/>
    <lineage>
        <taxon>Bacteria</taxon>
        <taxon>Bacillati</taxon>
        <taxon>Chloroflexota</taxon>
        <taxon>Ktedonobacteria</taxon>
        <taxon>Ktedonobacterales</taxon>
        <taxon>Ktedonobacteraceae</taxon>
        <taxon>Ktedonobacter</taxon>
    </lineage>
</organism>
<accession>D6U8Y5</accession>
<keyword evidence="2" id="KW-1185">Reference proteome</keyword>
<evidence type="ECO:0000313" key="1">
    <source>
        <dbReference type="EMBL" id="EFH79540.1"/>
    </source>
</evidence>
<dbReference type="RefSeq" id="WP_007923711.1">
    <property type="nucleotide sequence ID" value="NZ_ADVG01000008.1"/>
</dbReference>
<dbReference type="EMBL" id="ADVG01000008">
    <property type="protein sequence ID" value="EFH79540.1"/>
    <property type="molecule type" value="Genomic_DNA"/>
</dbReference>
<protein>
    <submittedName>
        <fullName evidence="1">Uncharacterized protein</fullName>
    </submittedName>
</protein>
<gene>
    <name evidence="1" type="ORF">Krac_0050</name>
</gene>
<dbReference type="STRING" id="485913.Krac_0050"/>
<dbReference type="InParanoid" id="D6U8Y5"/>
<dbReference type="Proteomes" id="UP000004508">
    <property type="component" value="Unassembled WGS sequence"/>
</dbReference>
<proteinExistence type="predicted"/>
<sequence length="148" mass="17673">MFEHCNICHMSYVSPDEDKIHEQRHKAWLEDASLTKEEYRKLIAADDKDFQGVRVKGYYYGDSGLYRKIVENIVYDYEDSVFRRGDMLSHLQLEYLHQETISLPLKQKKRIRDMLACDLLQKITADDELWQHIKDHFGMSNLLSDRED</sequence>